<comment type="subcellular location">
    <subcellularLocation>
        <location evidence="2">Cell membrane</location>
    </subcellularLocation>
    <subcellularLocation>
        <location evidence="1">Membrane</location>
        <topology evidence="1">Single-pass membrane protein</topology>
    </subcellularLocation>
</comment>
<dbReference type="InterPro" id="IPR018764">
    <property type="entry name" value="RskA_C"/>
</dbReference>
<evidence type="ECO:0000256" key="9">
    <source>
        <dbReference type="ARBA" id="ARBA00029829"/>
    </source>
</evidence>
<dbReference type="PANTHER" id="PTHR37461:SF1">
    <property type="entry name" value="ANTI-SIGMA-K FACTOR RSKA"/>
    <property type="match status" value="1"/>
</dbReference>
<dbReference type="InterPro" id="IPR051474">
    <property type="entry name" value="Anti-sigma-K/W_factor"/>
</dbReference>
<evidence type="ECO:0000256" key="11">
    <source>
        <dbReference type="SAM" id="Phobius"/>
    </source>
</evidence>
<proteinExistence type="predicted"/>
<evidence type="ECO:0000256" key="3">
    <source>
        <dbReference type="ARBA" id="ARBA00022475"/>
    </source>
</evidence>
<sequence>MSDELNVLAGAYALDALEPEEREVFEEHLAGCQECAAEVRGMRAAAAELSNLTEVAPPPQLRGDVLAAIRQVRPLPPVVDNVIALRRARTGRSVWQLAAAACALIAIVVSGWGYSQHRDAQRSVTARPSVVEQVLRAPDVAARTTSLDQGKGTLLYSKSQHEVVLIGHGMPALPAGKTYQLWMLPSAGNPVSGGIFQPDQGGNVELAASGNLETVGKMGISVEPTGGSAQPTAGTVKLLNL</sequence>
<evidence type="ECO:0000313" key="15">
    <source>
        <dbReference type="Proteomes" id="UP001183176"/>
    </source>
</evidence>
<dbReference type="InterPro" id="IPR041916">
    <property type="entry name" value="Anti_sigma_zinc_sf"/>
</dbReference>
<keyword evidence="3" id="KW-1003">Cell membrane</keyword>
<gene>
    <name evidence="14" type="ORF">RM423_09135</name>
</gene>
<evidence type="ECO:0000256" key="5">
    <source>
        <dbReference type="ARBA" id="ARBA00022989"/>
    </source>
</evidence>
<dbReference type="Proteomes" id="UP001183176">
    <property type="component" value="Unassembled WGS sequence"/>
</dbReference>
<evidence type="ECO:0000259" key="13">
    <source>
        <dbReference type="Pfam" id="PF13490"/>
    </source>
</evidence>
<reference evidence="15" key="1">
    <citation type="submission" date="2023-07" db="EMBL/GenBank/DDBJ databases">
        <title>30 novel species of actinomycetes from the DSMZ collection.</title>
        <authorList>
            <person name="Nouioui I."/>
        </authorList>
    </citation>
    <scope>NUCLEOTIDE SEQUENCE [LARGE SCALE GENOMIC DNA]</scope>
    <source>
        <strain evidence="15">DSM 44399</strain>
    </source>
</reference>
<evidence type="ECO:0000256" key="1">
    <source>
        <dbReference type="ARBA" id="ARBA00004167"/>
    </source>
</evidence>
<evidence type="ECO:0000256" key="6">
    <source>
        <dbReference type="ARBA" id="ARBA00023015"/>
    </source>
</evidence>
<dbReference type="InterPro" id="IPR027383">
    <property type="entry name" value="Znf_put"/>
</dbReference>
<dbReference type="PANTHER" id="PTHR37461">
    <property type="entry name" value="ANTI-SIGMA-K FACTOR RSKA"/>
    <property type="match status" value="1"/>
</dbReference>
<comment type="caution">
    <text evidence="14">The sequence shown here is derived from an EMBL/GenBank/DDBJ whole genome shotgun (WGS) entry which is preliminary data.</text>
</comment>
<keyword evidence="5 11" id="KW-1133">Transmembrane helix</keyword>
<feature type="transmembrane region" description="Helical" evidence="11">
    <location>
        <begin position="94"/>
        <end position="114"/>
    </location>
</feature>
<dbReference type="EMBL" id="JAVREH010000008">
    <property type="protein sequence ID" value="MDT0261555.1"/>
    <property type="molecule type" value="Genomic_DNA"/>
</dbReference>
<evidence type="ECO:0000256" key="4">
    <source>
        <dbReference type="ARBA" id="ARBA00022692"/>
    </source>
</evidence>
<feature type="domain" description="Putative zinc-finger" evidence="13">
    <location>
        <begin position="9"/>
        <end position="36"/>
    </location>
</feature>
<evidence type="ECO:0000259" key="12">
    <source>
        <dbReference type="Pfam" id="PF10099"/>
    </source>
</evidence>
<dbReference type="RefSeq" id="WP_311422709.1">
    <property type="nucleotide sequence ID" value="NZ_JAVREH010000008.1"/>
</dbReference>
<evidence type="ECO:0000256" key="10">
    <source>
        <dbReference type="ARBA" id="ARBA00030803"/>
    </source>
</evidence>
<protein>
    <recommendedName>
        <fullName evidence="10">Regulator of SigK</fullName>
    </recommendedName>
    <alternativeName>
        <fullName evidence="9">Sigma-K anti-sigma factor RskA</fullName>
    </alternativeName>
</protein>
<organism evidence="14 15">
    <name type="scientific">Jatrophihabitans lederbergiae</name>
    <dbReference type="NCBI Taxonomy" id="3075547"/>
    <lineage>
        <taxon>Bacteria</taxon>
        <taxon>Bacillati</taxon>
        <taxon>Actinomycetota</taxon>
        <taxon>Actinomycetes</taxon>
        <taxon>Jatrophihabitantales</taxon>
        <taxon>Jatrophihabitantaceae</taxon>
        <taxon>Jatrophihabitans</taxon>
    </lineage>
</organism>
<keyword evidence="4 11" id="KW-0812">Transmembrane</keyword>
<evidence type="ECO:0000313" key="14">
    <source>
        <dbReference type="EMBL" id="MDT0261555.1"/>
    </source>
</evidence>
<keyword evidence="15" id="KW-1185">Reference proteome</keyword>
<dbReference type="Pfam" id="PF10099">
    <property type="entry name" value="RskA_C"/>
    <property type="match status" value="1"/>
</dbReference>
<name>A0ABU2J997_9ACTN</name>
<keyword evidence="6" id="KW-0805">Transcription regulation</keyword>
<dbReference type="Gene3D" id="1.10.10.1320">
    <property type="entry name" value="Anti-sigma factor, zinc-finger domain"/>
    <property type="match status" value="1"/>
</dbReference>
<evidence type="ECO:0000256" key="8">
    <source>
        <dbReference type="ARBA" id="ARBA00023163"/>
    </source>
</evidence>
<keyword evidence="7 11" id="KW-0472">Membrane</keyword>
<evidence type="ECO:0000256" key="7">
    <source>
        <dbReference type="ARBA" id="ARBA00023136"/>
    </source>
</evidence>
<feature type="domain" description="Anti-sigma K factor RskA C-terminal" evidence="12">
    <location>
        <begin position="98"/>
        <end position="235"/>
    </location>
</feature>
<dbReference type="Pfam" id="PF13490">
    <property type="entry name" value="zf-HC2"/>
    <property type="match status" value="1"/>
</dbReference>
<accession>A0ABU2J997</accession>
<evidence type="ECO:0000256" key="2">
    <source>
        <dbReference type="ARBA" id="ARBA00004236"/>
    </source>
</evidence>
<keyword evidence="8" id="KW-0804">Transcription</keyword>